<dbReference type="EMBL" id="FOAJ01000003">
    <property type="protein sequence ID" value="SEK70217.1"/>
    <property type="molecule type" value="Genomic_DNA"/>
</dbReference>
<dbReference type="NCBIfam" id="TIGR02118">
    <property type="entry name" value="EthD family reductase"/>
    <property type="match status" value="1"/>
</dbReference>
<dbReference type="Proteomes" id="UP000199120">
    <property type="component" value="Unassembled WGS sequence"/>
</dbReference>
<evidence type="ECO:0008006" key="3">
    <source>
        <dbReference type="Google" id="ProtNLM"/>
    </source>
</evidence>
<dbReference type="InterPro" id="IPR011008">
    <property type="entry name" value="Dimeric_a/b-barrel"/>
</dbReference>
<gene>
    <name evidence="1" type="ORF">SAMN05192542_103159</name>
</gene>
<proteinExistence type="predicted"/>
<dbReference type="RefSeq" id="WP_090544225.1">
    <property type="nucleotide sequence ID" value="NZ_FNSR01000001.1"/>
</dbReference>
<dbReference type="SUPFAM" id="SSF54909">
    <property type="entry name" value="Dimeric alpha+beta barrel"/>
    <property type="match status" value="1"/>
</dbReference>
<dbReference type="OrthoDB" id="8687889at2"/>
<dbReference type="AlphaFoldDB" id="A0A1H7J8P2"/>
<evidence type="ECO:0000313" key="1">
    <source>
        <dbReference type="EMBL" id="SEK70217.1"/>
    </source>
</evidence>
<dbReference type="GO" id="GO:0016491">
    <property type="term" value="F:oxidoreductase activity"/>
    <property type="evidence" value="ECO:0007669"/>
    <property type="project" value="InterPro"/>
</dbReference>
<dbReference type="Gene3D" id="3.30.70.100">
    <property type="match status" value="1"/>
</dbReference>
<name>A0A1H7J8P2_9BURK</name>
<sequence length="236" mass="25966">MDVCLFLIAPPRASSPPDDAAAIDHAAITDVAATMAGLRRVVVHTPVPGGTRDPYLHDGAPPRCALQFYFDDLNKLEDVLRDGGAAHAFTDAARFPALAGATLTHQAMAVRRFPTPEPAPHENGGSRCTYLVSYEGPADDFNAWLAHYLDHHPPIMGRFPGIREIEIYTRVDYRGTLPGRRSNAMQRNKVVFDSPQALQHALASPVRQTMREDFQHFPPFGGETLHFPMLSVSQAF</sequence>
<organism evidence="1 2">
    <name type="scientific">Paraburkholderia caballeronis</name>
    <dbReference type="NCBI Taxonomy" id="416943"/>
    <lineage>
        <taxon>Bacteria</taxon>
        <taxon>Pseudomonadati</taxon>
        <taxon>Pseudomonadota</taxon>
        <taxon>Betaproteobacteria</taxon>
        <taxon>Burkholderiales</taxon>
        <taxon>Burkholderiaceae</taxon>
        <taxon>Paraburkholderia</taxon>
    </lineage>
</organism>
<dbReference type="InterPro" id="IPR009799">
    <property type="entry name" value="EthD_dom"/>
</dbReference>
<accession>A0A1H7J8P2</accession>
<keyword evidence="2" id="KW-1185">Reference proteome</keyword>
<evidence type="ECO:0000313" key="2">
    <source>
        <dbReference type="Proteomes" id="UP000199120"/>
    </source>
</evidence>
<reference evidence="2" key="1">
    <citation type="submission" date="2016-10" db="EMBL/GenBank/DDBJ databases">
        <authorList>
            <person name="Varghese N."/>
            <person name="Submissions S."/>
        </authorList>
    </citation>
    <scope>NUCLEOTIDE SEQUENCE [LARGE SCALE GENOMIC DNA]</scope>
    <source>
        <strain evidence="2">LMG 26416</strain>
    </source>
</reference>
<protein>
    <recommendedName>
        <fullName evidence="3">EthD domain-containing protein</fullName>
    </recommendedName>
</protein>